<comment type="caution">
    <text evidence="1">The sequence shown here is derived from an EMBL/GenBank/DDBJ whole genome shotgun (WGS) entry which is preliminary data.</text>
</comment>
<organism evidence="1 2">
    <name type="scientific">Cylicocyclus nassatus</name>
    <name type="common">Nematode worm</name>
    <dbReference type="NCBI Taxonomy" id="53992"/>
    <lineage>
        <taxon>Eukaryota</taxon>
        <taxon>Metazoa</taxon>
        <taxon>Ecdysozoa</taxon>
        <taxon>Nematoda</taxon>
        <taxon>Chromadorea</taxon>
        <taxon>Rhabditida</taxon>
        <taxon>Rhabditina</taxon>
        <taxon>Rhabditomorpha</taxon>
        <taxon>Strongyloidea</taxon>
        <taxon>Strongylidae</taxon>
        <taxon>Cylicocyclus</taxon>
    </lineage>
</organism>
<dbReference type="EMBL" id="CATQJL010000223">
    <property type="protein sequence ID" value="CAJ0596947.1"/>
    <property type="molecule type" value="Genomic_DNA"/>
</dbReference>
<dbReference type="AlphaFoldDB" id="A0AA36M4Q1"/>
<dbReference type="Proteomes" id="UP001176961">
    <property type="component" value="Unassembled WGS sequence"/>
</dbReference>
<sequence>MNETVPLFETPIETSNVAAGENSTAETILSEYGIEVSKNVLDIMNDAVASNFTRNTLRKILTALYDEIDPIYRDVYKTKVVPKLSGLSEGKQTLLDEFLKTYNLTQSDIDKDSEIRRRSKAIEQLLEKQRKAAEEGRERFAMYGNHSLESDA</sequence>
<gene>
    <name evidence="1" type="ORF">CYNAS_LOCUS8930</name>
</gene>
<name>A0AA36M4Q1_CYLNA</name>
<accession>A0AA36M4Q1</accession>
<evidence type="ECO:0000313" key="2">
    <source>
        <dbReference type="Proteomes" id="UP001176961"/>
    </source>
</evidence>
<keyword evidence="2" id="KW-1185">Reference proteome</keyword>
<evidence type="ECO:0000313" key="1">
    <source>
        <dbReference type="EMBL" id="CAJ0596947.1"/>
    </source>
</evidence>
<proteinExistence type="predicted"/>
<protein>
    <submittedName>
        <fullName evidence="1">Uncharacterized protein</fullName>
    </submittedName>
</protein>
<reference evidence="1" key="1">
    <citation type="submission" date="2023-07" db="EMBL/GenBank/DDBJ databases">
        <authorList>
            <consortium name="CYATHOMIX"/>
        </authorList>
    </citation>
    <scope>NUCLEOTIDE SEQUENCE</scope>
    <source>
        <strain evidence="1">N/A</strain>
    </source>
</reference>